<name>A0A1I8FKR7_9PLAT</name>
<proteinExistence type="predicted"/>
<evidence type="ECO:0000313" key="3">
    <source>
        <dbReference type="WBParaSite" id="maker-unitig_38497-snap-gene-0.2-mRNA-1"/>
    </source>
</evidence>
<evidence type="ECO:0000313" key="2">
    <source>
        <dbReference type="Proteomes" id="UP000095280"/>
    </source>
</evidence>
<feature type="region of interest" description="Disordered" evidence="1">
    <location>
        <begin position="1"/>
        <end position="24"/>
    </location>
</feature>
<dbReference type="Proteomes" id="UP000095280">
    <property type="component" value="Unplaced"/>
</dbReference>
<accession>A0A1I8FKR7</accession>
<feature type="compositionally biased region" description="Polar residues" evidence="1">
    <location>
        <begin position="7"/>
        <end position="16"/>
    </location>
</feature>
<keyword evidence="2" id="KW-1185">Reference proteome</keyword>
<evidence type="ECO:0000256" key="1">
    <source>
        <dbReference type="SAM" id="MobiDB-lite"/>
    </source>
</evidence>
<organism evidence="2 3">
    <name type="scientific">Macrostomum lignano</name>
    <dbReference type="NCBI Taxonomy" id="282301"/>
    <lineage>
        <taxon>Eukaryota</taxon>
        <taxon>Metazoa</taxon>
        <taxon>Spiralia</taxon>
        <taxon>Lophotrochozoa</taxon>
        <taxon>Platyhelminthes</taxon>
        <taxon>Rhabditophora</taxon>
        <taxon>Macrostomorpha</taxon>
        <taxon>Macrostomida</taxon>
        <taxon>Macrostomidae</taxon>
        <taxon>Macrostomum</taxon>
    </lineage>
</organism>
<dbReference type="AlphaFoldDB" id="A0A1I8FKR7"/>
<sequence>MAKAPRSRTNTGTGTDCSPEVTGDLLVDTGDQDVGRLHHRLLLPVRLPMRQQQQLFRSTGMLNSGSLAAWCSSVVNQGHVPRLEELESMQSSPNFHRSGPILRHLVHTVLYNKRWRSTASSKSDSQRAATELPPIVDAPLVGSARARLAPSSSLQLGDELDEALTQPDEAVFAQTPAQKAPPVVRPARRRGPAPVAATRAAATSSSCGANASLRPQLNSAANSTRLSPRELEATLTLLASCPYDLAKCPHAADCFSGLAGLLAQVRSDQAQVHLLTVVASFPQIFNLRPCLPALVPHLPGMWDLGWRGPGPPSRAVRAVRACKLGDLSLGHLALPLAHACLTGPDLFWEGGLHLLLYLLCHLHTYPEQDCFAQSLALSALFASPSARLHGSSGAQTAAGVASTICPAAGLPLLPGLLSSFLPGHSLRFSCLAANRVAFWKLVRPGGSQSAAAAAGPLCPSQSSQALPSALLAAWIEQLVNVAAKLRD</sequence>
<reference evidence="3" key="1">
    <citation type="submission" date="2016-11" db="UniProtKB">
        <authorList>
            <consortium name="WormBaseParasite"/>
        </authorList>
    </citation>
    <scope>IDENTIFICATION</scope>
</reference>
<dbReference type="WBParaSite" id="maker-unitig_38497-snap-gene-0.2-mRNA-1">
    <property type="protein sequence ID" value="maker-unitig_38497-snap-gene-0.2-mRNA-1"/>
    <property type="gene ID" value="maker-unitig_38497-snap-gene-0.2"/>
</dbReference>
<protein>
    <submittedName>
        <fullName evidence="3">RAP domain-containing protein</fullName>
    </submittedName>
</protein>